<dbReference type="Pfam" id="PF02493">
    <property type="entry name" value="MORN"/>
    <property type="match status" value="5"/>
</dbReference>
<dbReference type="EMBL" id="MG011691">
    <property type="protein sequence ID" value="AVK77186.1"/>
    <property type="molecule type" value="Genomic_DNA"/>
</dbReference>
<dbReference type="InterPro" id="IPR003409">
    <property type="entry name" value="MORN"/>
</dbReference>
<dbReference type="RefSeq" id="YP_009481182.1">
    <property type="nucleotide sequence ID" value="NC_037665.1"/>
</dbReference>
<dbReference type="InterPro" id="IPR036047">
    <property type="entry name" value="F-box-like_dom_sf"/>
</dbReference>
<dbReference type="InterPro" id="IPR001810">
    <property type="entry name" value="F-box_dom"/>
</dbReference>
<keyword evidence="1" id="KW-0677">Repeat</keyword>
<name>A0A2U7UFF8_9VIRU</name>
<feature type="domain" description="F-box" evidence="2">
    <location>
        <begin position="1"/>
        <end position="45"/>
    </location>
</feature>
<dbReference type="SUPFAM" id="SSF82185">
    <property type="entry name" value="Histone H3 K4-specific methyltransferase SET7/9 N-terminal domain"/>
    <property type="match status" value="2"/>
</dbReference>
<protein>
    <submittedName>
        <fullName evidence="3">Morn repeat domain containing protein</fullName>
    </submittedName>
</protein>
<dbReference type="PANTHER" id="PTHR23084:SF263">
    <property type="entry name" value="MORN REPEAT-CONTAINING PROTEIN 1"/>
    <property type="match status" value="1"/>
</dbReference>
<gene>
    <name evidence="3" type="ORF">pmac_cds_498</name>
</gene>
<dbReference type="Pfam" id="PF12937">
    <property type="entry name" value="F-box-like"/>
    <property type="match status" value="1"/>
</dbReference>
<reference evidence="3" key="1">
    <citation type="journal article" date="2018" name="Nat. Commun.">
        <title>Diversity and evolution of the emerging Pandoraviridae family.</title>
        <authorList>
            <person name="Legendre M."/>
            <person name="Fabre E."/>
            <person name="Poirot O."/>
            <person name="Jeudy S."/>
            <person name="Lartigue A."/>
            <person name="Alempic J.M."/>
            <person name="Beucher L."/>
            <person name="Philippe N."/>
            <person name="Bertaux L."/>
            <person name="Christo-Foroux E."/>
            <person name="Labadie K."/>
            <person name="Coute Y."/>
            <person name="Abergel C."/>
            <person name="Claverie J.M."/>
        </authorList>
    </citation>
    <scope>NUCLEOTIDE SEQUENCE [LARGE SCALE GENOMIC DNA]</scope>
    <source>
        <strain evidence="3">Macleodensis</strain>
    </source>
</reference>
<evidence type="ECO:0000256" key="1">
    <source>
        <dbReference type="ARBA" id="ARBA00022737"/>
    </source>
</evidence>
<proteinExistence type="predicted"/>
<dbReference type="GeneID" id="36841641"/>
<dbReference type="KEGG" id="vg:36841641"/>
<dbReference type="Proteomes" id="UP000249758">
    <property type="component" value="Segment"/>
</dbReference>
<accession>A0A2U7UFF8</accession>
<dbReference type="SUPFAM" id="SSF81383">
    <property type="entry name" value="F-box domain"/>
    <property type="match status" value="1"/>
</dbReference>
<dbReference type="SMART" id="SM00698">
    <property type="entry name" value="MORN"/>
    <property type="match status" value="5"/>
</dbReference>
<evidence type="ECO:0000259" key="2">
    <source>
        <dbReference type="Pfam" id="PF12937"/>
    </source>
</evidence>
<sequence length="373" mass="41604">MDDLPDEVLTHLVGIAPSAVADLAAVSKRLCRIATDDLLWKALYTRRFGPPQSTRFLDCGKHWCWLHHAQLPVDLGHTGDLVGTARRGNLVYSGDFLDGLPHGWGIMVNLRPRPDSDTRPYHHSIYCNPTWAPHSLGPSTLEDEFSYVERYEGEWRRGMRHGMGTTIYTRGDRHSGKWHDGRRCGDGVYETTNWRIECVRRWGHDVEITATMDGCVWTGEVQGSAFSSAVSMRHTDGARAMGSIHKGRFEGVAIVTCADGTHYAGQCRQGKPHGVGTLLLPDGRRYETSWVDGAPHGTGLVVYSDGSRRESTWKNGKRTSAVLHHASSALDPCACLAYAEALDDDYSDQRLVPQRWPTERTIDFLGRLVYGCQ</sequence>
<dbReference type="PANTHER" id="PTHR23084">
    <property type="entry name" value="PHOSPHATIDYLINOSITOL-4-PHOSPHATE 5-KINASE RELATED"/>
    <property type="match status" value="1"/>
</dbReference>
<organism evidence="3">
    <name type="scientific">Pandoravirus macleodensis</name>
    <dbReference type="NCBI Taxonomy" id="2107707"/>
    <lineage>
        <taxon>Viruses</taxon>
        <taxon>Pandoravirus</taxon>
    </lineage>
</organism>
<evidence type="ECO:0000313" key="3">
    <source>
        <dbReference type="EMBL" id="AVK77186.1"/>
    </source>
</evidence>
<dbReference type="Gene3D" id="2.20.110.10">
    <property type="entry name" value="Histone H3 K4-specific methyltransferase SET7/9 N-terminal domain"/>
    <property type="match status" value="2"/>
</dbReference>